<accession>A0A1S9S109</accession>
<feature type="region of interest" description="Disordered" evidence="6">
    <location>
        <begin position="321"/>
        <end position="342"/>
    </location>
</feature>
<evidence type="ECO:0000313" key="9">
    <source>
        <dbReference type="EMBL" id="OOQ90898.1"/>
    </source>
</evidence>
<evidence type="ECO:0000256" key="2">
    <source>
        <dbReference type="ARBA" id="ARBA00022692"/>
    </source>
</evidence>
<name>A0A1S9S109_PENBI</name>
<dbReference type="InterPro" id="IPR049326">
    <property type="entry name" value="Rhodopsin_dom_fungi"/>
</dbReference>
<feature type="domain" description="Rhodopsin" evidence="8">
    <location>
        <begin position="36"/>
        <end position="279"/>
    </location>
</feature>
<feature type="transmembrane region" description="Helical" evidence="7">
    <location>
        <begin position="134"/>
        <end position="155"/>
    </location>
</feature>
<keyword evidence="2 7" id="KW-0812">Transmembrane</keyword>
<protein>
    <recommendedName>
        <fullName evidence="8">Rhodopsin domain-containing protein</fullName>
    </recommendedName>
</protein>
<comment type="caution">
    <text evidence="9">The sequence shown here is derived from an EMBL/GenBank/DDBJ whole genome shotgun (WGS) entry which is preliminary data.</text>
</comment>
<evidence type="ECO:0000256" key="4">
    <source>
        <dbReference type="ARBA" id="ARBA00023136"/>
    </source>
</evidence>
<evidence type="ECO:0000256" key="3">
    <source>
        <dbReference type="ARBA" id="ARBA00022989"/>
    </source>
</evidence>
<comment type="subcellular location">
    <subcellularLocation>
        <location evidence="1">Membrane</location>
        <topology evidence="1">Multi-pass membrane protein</topology>
    </subcellularLocation>
</comment>
<dbReference type="Proteomes" id="UP000190744">
    <property type="component" value="Unassembled WGS sequence"/>
</dbReference>
<reference evidence="10" key="1">
    <citation type="submission" date="2015-09" db="EMBL/GenBank/DDBJ databases">
        <authorList>
            <person name="Fill T.P."/>
            <person name="Baretta J.F."/>
            <person name="de Almeida L.G."/>
            <person name="Rocha M."/>
            <person name="de Souza D.H."/>
            <person name="Malavazi I."/>
            <person name="Cerdeira L.T."/>
            <person name="Hong H."/>
            <person name="Samborskyy M."/>
            <person name="de Vasconcelos A.T."/>
            <person name="Leadlay P."/>
            <person name="Rodrigues-Filho E."/>
        </authorList>
    </citation>
    <scope>NUCLEOTIDE SEQUENCE [LARGE SCALE GENOMIC DNA]</scope>
    <source>
        <strain evidence="10">LaBioMMi 136</strain>
    </source>
</reference>
<feature type="transmembrane region" description="Helical" evidence="7">
    <location>
        <begin position="19"/>
        <end position="40"/>
    </location>
</feature>
<dbReference type="Pfam" id="PF20684">
    <property type="entry name" value="Fung_rhodopsin"/>
    <property type="match status" value="1"/>
</dbReference>
<feature type="transmembrane region" description="Helical" evidence="7">
    <location>
        <begin position="52"/>
        <end position="78"/>
    </location>
</feature>
<feature type="compositionally biased region" description="Polar residues" evidence="6">
    <location>
        <begin position="323"/>
        <end position="339"/>
    </location>
</feature>
<evidence type="ECO:0000256" key="5">
    <source>
        <dbReference type="ARBA" id="ARBA00038359"/>
    </source>
</evidence>
<organism evidence="9 10">
    <name type="scientific">Penicillium brasilianum</name>
    <dbReference type="NCBI Taxonomy" id="104259"/>
    <lineage>
        <taxon>Eukaryota</taxon>
        <taxon>Fungi</taxon>
        <taxon>Dikarya</taxon>
        <taxon>Ascomycota</taxon>
        <taxon>Pezizomycotina</taxon>
        <taxon>Eurotiomycetes</taxon>
        <taxon>Eurotiomycetidae</taxon>
        <taxon>Eurotiales</taxon>
        <taxon>Aspergillaceae</taxon>
        <taxon>Penicillium</taxon>
    </lineage>
</organism>
<keyword evidence="4 7" id="KW-0472">Membrane</keyword>
<keyword evidence="3 7" id="KW-1133">Transmembrane helix</keyword>
<sequence>MGEEQRVNYSSPSDGGKTLIIVCVVLSVFQIVFVAARFYTRYMQRMRCGLDDYVMLIALAGSLAKAILFIVLVELAGLGYHIKNLTHPEEKVALVRKFFFVLELLDFPLCITPAKISILLFYIRIFCIRKFQILVYLVGSLVLAIGITVFFQTIFQCSPVSYGWNPTVGHGTCIDQTLFYEYISPFNILTGILILVLPLPFVWKLQAPKAQKVALTIVFFLGGLGTVASILRMVVYTLNSVTLLNDVTWFSVRLGMLTVIEGATIIIASCLITIWPLVIRLCPKRLLSALSGSSPPPRESHQSWYMPTRRQTQSETALAYSRAMSTSPKPGNTWYGSHSSSEDLEDQRWWSYEEGDEIRPCRATFVSLKTKVERHQ</sequence>
<feature type="transmembrane region" description="Helical" evidence="7">
    <location>
        <begin position="213"/>
        <end position="234"/>
    </location>
</feature>
<evidence type="ECO:0000313" key="10">
    <source>
        <dbReference type="Proteomes" id="UP000190744"/>
    </source>
</evidence>
<evidence type="ECO:0000256" key="7">
    <source>
        <dbReference type="SAM" id="Phobius"/>
    </source>
</evidence>
<feature type="transmembrane region" description="Helical" evidence="7">
    <location>
        <begin position="254"/>
        <end position="278"/>
    </location>
</feature>
<feature type="transmembrane region" description="Helical" evidence="7">
    <location>
        <begin position="98"/>
        <end position="122"/>
    </location>
</feature>
<proteinExistence type="inferred from homology"/>
<dbReference type="PANTHER" id="PTHR33048">
    <property type="entry name" value="PTH11-LIKE INTEGRAL MEMBRANE PROTEIN (AFU_ORTHOLOGUE AFUA_5G11245)"/>
    <property type="match status" value="1"/>
</dbReference>
<comment type="similarity">
    <text evidence="5">Belongs to the SAT4 family.</text>
</comment>
<evidence type="ECO:0000256" key="1">
    <source>
        <dbReference type="ARBA" id="ARBA00004141"/>
    </source>
</evidence>
<feature type="transmembrane region" description="Helical" evidence="7">
    <location>
        <begin position="182"/>
        <end position="201"/>
    </location>
</feature>
<evidence type="ECO:0000259" key="8">
    <source>
        <dbReference type="Pfam" id="PF20684"/>
    </source>
</evidence>
<dbReference type="EMBL" id="LJBN01000035">
    <property type="protein sequence ID" value="OOQ90898.1"/>
    <property type="molecule type" value="Genomic_DNA"/>
</dbReference>
<dbReference type="AlphaFoldDB" id="A0A1S9S109"/>
<evidence type="ECO:0000256" key="6">
    <source>
        <dbReference type="SAM" id="MobiDB-lite"/>
    </source>
</evidence>
<gene>
    <name evidence="9" type="ORF">PEBR_03052</name>
</gene>
<dbReference type="InterPro" id="IPR052337">
    <property type="entry name" value="SAT4-like"/>
</dbReference>
<dbReference type="PANTHER" id="PTHR33048:SF47">
    <property type="entry name" value="INTEGRAL MEMBRANE PROTEIN-RELATED"/>
    <property type="match status" value="1"/>
</dbReference>
<dbReference type="GO" id="GO:0016020">
    <property type="term" value="C:membrane"/>
    <property type="evidence" value="ECO:0007669"/>
    <property type="project" value="UniProtKB-SubCell"/>
</dbReference>